<proteinExistence type="predicted"/>
<evidence type="ECO:0000256" key="2">
    <source>
        <dbReference type="SAM" id="SignalP"/>
    </source>
</evidence>
<sequence length="180" mass="19925">MELLLCVLLRVVHWTNSIITLLTACWRSFRSTPPLPLRTTRRVIPRHLALLLVPDCVCDAAVTRKCLLESVRRTAGWCRVVGIEKLTVYDSQGLLVECADEIVSSTSEPAGYDSSSGSDMDYPLTPPASDCSDSWPLSPGGDLHKDTSAINMRLIGSARKRSSRYGLQMRNHDSEHCPVN</sequence>
<dbReference type="AlphaFoldDB" id="A0AAD6YPD1"/>
<dbReference type="SUPFAM" id="SSF64005">
    <property type="entry name" value="Undecaprenyl diphosphate synthase"/>
    <property type="match status" value="1"/>
</dbReference>
<feature type="compositionally biased region" description="Basic and acidic residues" evidence="1">
    <location>
        <begin position="170"/>
        <end position="180"/>
    </location>
</feature>
<feature type="region of interest" description="Disordered" evidence="1">
    <location>
        <begin position="161"/>
        <end position="180"/>
    </location>
</feature>
<evidence type="ECO:0008006" key="5">
    <source>
        <dbReference type="Google" id="ProtNLM"/>
    </source>
</evidence>
<keyword evidence="4" id="KW-1185">Reference proteome</keyword>
<evidence type="ECO:0000256" key="1">
    <source>
        <dbReference type="SAM" id="MobiDB-lite"/>
    </source>
</evidence>
<feature type="signal peptide" evidence="2">
    <location>
        <begin position="1"/>
        <end position="17"/>
    </location>
</feature>
<evidence type="ECO:0000313" key="3">
    <source>
        <dbReference type="EMBL" id="KAJ7225554.1"/>
    </source>
</evidence>
<dbReference type="GO" id="GO:0016765">
    <property type="term" value="F:transferase activity, transferring alkyl or aryl (other than methyl) groups"/>
    <property type="evidence" value="ECO:0007669"/>
    <property type="project" value="InterPro"/>
</dbReference>
<gene>
    <name evidence="3" type="ORF">GGX14DRAFT_348856</name>
</gene>
<evidence type="ECO:0000313" key="4">
    <source>
        <dbReference type="Proteomes" id="UP001219525"/>
    </source>
</evidence>
<dbReference type="Proteomes" id="UP001219525">
    <property type="component" value="Unassembled WGS sequence"/>
</dbReference>
<reference evidence="3" key="1">
    <citation type="submission" date="2023-03" db="EMBL/GenBank/DDBJ databases">
        <title>Massive genome expansion in bonnet fungi (Mycena s.s.) driven by repeated elements and novel gene families across ecological guilds.</title>
        <authorList>
            <consortium name="Lawrence Berkeley National Laboratory"/>
            <person name="Harder C.B."/>
            <person name="Miyauchi S."/>
            <person name="Viragh M."/>
            <person name="Kuo A."/>
            <person name="Thoen E."/>
            <person name="Andreopoulos B."/>
            <person name="Lu D."/>
            <person name="Skrede I."/>
            <person name="Drula E."/>
            <person name="Henrissat B."/>
            <person name="Morin E."/>
            <person name="Kohler A."/>
            <person name="Barry K."/>
            <person name="LaButti K."/>
            <person name="Morin E."/>
            <person name="Salamov A."/>
            <person name="Lipzen A."/>
            <person name="Mereny Z."/>
            <person name="Hegedus B."/>
            <person name="Baldrian P."/>
            <person name="Stursova M."/>
            <person name="Weitz H."/>
            <person name="Taylor A."/>
            <person name="Grigoriev I.V."/>
            <person name="Nagy L.G."/>
            <person name="Martin F."/>
            <person name="Kauserud H."/>
        </authorList>
    </citation>
    <scope>NUCLEOTIDE SEQUENCE</scope>
    <source>
        <strain evidence="3">9144</strain>
    </source>
</reference>
<protein>
    <recommendedName>
        <fullName evidence="5">Ditrans,polycis-polyprenyl diphosphate synthase ((2E,6E)-farnesyl diphosphate specific)</fullName>
    </recommendedName>
</protein>
<dbReference type="EMBL" id="JARJCW010000004">
    <property type="protein sequence ID" value="KAJ7225554.1"/>
    <property type="molecule type" value="Genomic_DNA"/>
</dbReference>
<keyword evidence="2" id="KW-0732">Signal</keyword>
<name>A0AAD6YPD1_9AGAR</name>
<organism evidence="3 4">
    <name type="scientific">Mycena pura</name>
    <dbReference type="NCBI Taxonomy" id="153505"/>
    <lineage>
        <taxon>Eukaryota</taxon>
        <taxon>Fungi</taxon>
        <taxon>Dikarya</taxon>
        <taxon>Basidiomycota</taxon>
        <taxon>Agaricomycotina</taxon>
        <taxon>Agaricomycetes</taxon>
        <taxon>Agaricomycetidae</taxon>
        <taxon>Agaricales</taxon>
        <taxon>Marasmiineae</taxon>
        <taxon>Mycenaceae</taxon>
        <taxon>Mycena</taxon>
    </lineage>
</organism>
<accession>A0AAD6YPD1</accession>
<comment type="caution">
    <text evidence="3">The sequence shown here is derived from an EMBL/GenBank/DDBJ whole genome shotgun (WGS) entry which is preliminary data.</text>
</comment>
<dbReference type="InterPro" id="IPR036424">
    <property type="entry name" value="UPP_synth-like_sf"/>
</dbReference>
<feature type="chain" id="PRO_5042024299" description="Ditrans,polycis-polyprenyl diphosphate synthase ((2E,6E)-farnesyl diphosphate specific)" evidence="2">
    <location>
        <begin position="18"/>
        <end position="180"/>
    </location>
</feature>